<feature type="region of interest" description="Disordered" evidence="1">
    <location>
        <begin position="419"/>
        <end position="438"/>
    </location>
</feature>
<dbReference type="PROSITE" id="PS51201">
    <property type="entry name" value="RCK_N"/>
    <property type="match status" value="1"/>
</dbReference>
<keyword evidence="2" id="KW-0472">Membrane</keyword>
<sequence>MRRAGYLVIGDTVLSRRICHELGTAAEPVDHLVEPADDCLAEAVLNRPAAVAVVVHDDVLAVRYALAIAHLDPDVRTVVTIFDRTIADHVSSLLPQAVVTSPAAIAAPLLAGPCLGRDVVAAWEANGVEHQVVDSGGRRRLRTVPRRSQGGVVSGMRRSLGQLVLRLGVQDLSAHLMLGGLFGLLTVLVVDFAWLMVDGRHSASAAFLEAARVVATVGPGPTEASTAYAIFSAVAMLMCVGFTALFTAGLVDRLLEPGLIALLGSRSAPRRDHVIVVGMGQVGIRLCTELRGLGVPVVGVERDPAAPQLHVARALRLPVVSGHGGDRGVLERVGLRRALALAAVGSDENDNIAVAIAANAVAPGTRVVLRAGEQEAIAETRSLLPLGVTLDVWSIAAVHIVGVLRDGGAVDPVARLVAGGDGRTPAQERRSCGHATIS</sequence>
<evidence type="ECO:0000313" key="4">
    <source>
        <dbReference type="EMBL" id="MBF4761636.1"/>
    </source>
</evidence>
<keyword evidence="2" id="KW-1133">Transmembrane helix</keyword>
<gene>
    <name evidence="4" type="ORF">ISU07_00730</name>
</gene>
<dbReference type="EMBL" id="JADKPN010000001">
    <property type="protein sequence ID" value="MBF4761636.1"/>
    <property type="molecule type" value="Genomic_DNA"/>
</dbReference>
<protein>
    <submittedName>
        <fullName evidence="4">NAD-binding protein</fullName>
    </submittedName>
</protein>
<dbReference type="PANTHER" id="PTHR43833:SF11">
    <property type="entry name" value="VOLTAGE-GATED POTASSIUM CHANNEL KCH"/>
    <property type="match status" value="1"/>
</dbReference>
<organism evidence="4 5">
    <name type="scientific">Nocardioides islandensis</name>
    <dbReference type="NCBI Taxonomy" id="433663"/>
    <lineage>
        <taxon>Bacteria</taxon>
        <taxon>Bacillati</taxon>
        <taxon>Actinomycetota</taxon>
        <taxon>Actinomycetes</taxon>
        <taxon>Propionibacteriales</taxon>
        <taxon>Nocardioidaceae</taxon>
        <taxon>Nocardioides</taxon>
    </lineage>
</organism>
<evidence type="ECO:0000256" key="1">
    <source>
        <dbReference type="SAM" id="MobiDB-lite"/>
    </source>
</evidence>
<feature type="transmembrane region" description="Helical" evidence="2">
    <location>
        <begin position="227"/>
        <end position="251"/>
    </location>
</feature>
<dbReference type="AlphaFoldDB" id="A0A930YB29"/>
<keyword evidence="2" id="KW-0812">Transmembrane</keyword>
<proteinExistence type="predicted"/>
<dbReference type="Proteomes" id="UP000640489">
    <property type="component" value="Unassembled WGS sequence"/>
</dbReference>
<dbReference type="InterPro" id="IPR036291">
    <property type="entry name" value="NAD(P)-bd_dom_sf"/>
</dbReference>
<dbReference type="InterPro" id="IPR003148">
    <property type="entry name" value="RCK_N"/>
</dbReference>
<dbReference type="Gene3D" id="3.40.50.720">
    <property type="entry name" value="NAD(P)-binding Rossmann-like Domain"/>
    <property type="match status" value="2"/>
</dbReference>
<keyword evidence="5" id="KW-1185">Reference proteome</keyword>
<reference evidence="4" key="1">
    <citation type="submission" date="2020-11" db="EMBL/GenBank/DDBJ databases">
        <title>Nocardioides sp. nov., isolated from Soil of Cynanchum wilfordii Hemsley rhizosphere.</title>
        <authorList>
            <person name="Lee J.-S."/>
            <person name="Suh M.K."/>
            <person name="Kim J.-S."/>
        </authorList>
    </citation>
    <scope>NUCLEOTIDE SEQUENCE</scope>
    <source>
        <strain evidence="4">KCTC 19275</strain>
    </source>
</reference>
<accession>A0A930YB29</accession>
<dbReference type="InterPro" id="IPR050721">
    <property type="entry name" value="Trk_Ktr_HKT_K-transport"/>
</dbReference>
<evidence type="ECO:0000313" key="5">
    <source>
        <dbReference type="Proteomes" id="UP000640489"/>
    </source>
</evidence>
<feature type="transmembrane region" description="Helical" evidence="2">
    <location>
        <begin position="176"/>
        <end position="197"/>
    </location>
</feature>
<dbReference type="SUPFAM" id="SSF51735">
    <property type="entry name" value="NAD(P)-binding Rossmann-fold domains"/>
    <property type="match status" value="2"/>
</dbReference>
<dbReference type="Pfam" id="PF02254">
    <property type="entry name" value="TrkA_N"/>
    <property type="match status" value="1"/>
</dbReference>
<dbReference type="RefSeq" id="WP_194704842.1">
    <property type="nucleotide sequence ID" value="NZ_JADKPN010000001.1"/>
</dbReference>
<name>A0A930YB29_9ACTN</name>
<feature type="domain" description="RCK N-terminal" evidence="3">
    <location>
        <begin position="271"/>
        <end position="389"/>
    </location>
</feature>
<dbReference type="PANTHER" id="PTHR43833">
    <property type="entry name" value="POTASSIUM CHANNEL PROTEIN 2-RELATED-RELATED"/>
    <property type="match status" value="1"/>
</dbReference>
<comment type="caution">
    <text evidence="4">The sequence shown here is derived from an EMBL/GenBank/DDBJ whole genome shotgun (WGS) entry which is preliminary data.</text>
</comment>
<evidence type="ECO:0000256" key="2">
    <source>
        <dbReference type="SAM" id="Phobius"/>
    </source>
</evidence>
<dbReference type="GO" id="GO:0006813">
    <property type="term" value="P:potassium ion transport"/>
    <property type="evidence" value="ECO:0007669"/>
    <property type="project" value="InterPro"/>
</dbReference>
<evidence type="ECO:0000259" key="3">
    <source>
        <dbReference type="PROSITE" id="PS51201"/>
    </source>
</evidence>